<name>A0A9N8DUU2_9STRA</name>
<keyword evidence="2" id="KW-1133">Transmembrane helix</keyword>
<sequence>MRSIRSNSGSRRNINSKLRGVQWVFYVVLLFVLVAFAAIPAFIFYDAAMEELHYTDFSNYPTKRLLLVGWTTSLKELSQNWIVNKELEEICRVYDPTRPRSHGYHEGHEGGVRVHIFYQQGDTEAMHELQAVLVQQGCSASFTQENTKINIYTERSNQRQLLLNDFVRYNAVINIDFDNVISLPSLSSLQHGIDHAIDNPASVICANERRTWHILFRQARPQRRQEEDEDEDQQQQPHTNTDFCSEGFTMYSWHAWSNPDCSYFDANNDIGPKGPPVHTVFQACLKSTCRATRIGVQPDLIIWRKSNTIPCILIVVVALLTGLALSLGRRRLSSTSCKSSDVVVDLEGQSSRQQWRGFTRYHRVKQ</sequence>
<keyword evidence="4" id="KW-1185">Reference proteome</keyword>
<comment type="caution">
    <text evidence="3">The sequence shown here is derived from an EMBL/GenBank/DDBJ whole genome shotgun (WGS) entry which is preliminary data.</text>
</comment>
<gene>
    <name evidence="3" type="ORF">SEMRO_388_G132390.1</name>
</gene>
<keyword evidence="2" id="KW-0812">Transmembrane</keyword>
<accession>A0A9N8DUU2</accession>
<feature type="transmembrane region" description="Helical" evidence="2">
    <location>
        <begin position="21"/>
        <end position="45"/>
    </location>
</feature>
<keyword evidence="2" id="KW-0472">Membrane</keyword>
<evidence type="ECO:0000313" key="4">
    <source>
        <dbReference type="Proteomes" id="UP001153069"/>
    </source>
</evidence>
<evidence type="ECO:0000256" key="2">
    <source>
        <dbReference type="SAM" id="Phobius"/>
    </source>
</evidence>
<feature type="region of interest" description="Disordered" evidence="1">
    <location>
        <begin position="220"/>
        <end position="239"/>
    </location>
</feature>
<reference evidence="3" key="1">
    <citation type="submission" date="2020-06" db="EMBL/GenBank/DDBJ databases">
        <authorList>
            <consortium name="Plant Systems Biology data submission"/>
        </authorList>
    </citation>
    <scope>NUCLEOTIDE SEQUENCE</scope>
    <source>
        <strain evidence="3">D6</strain>
    </source>
</reference>
<organism evidence="3 4">
    <name type="scientific">Seminavis robusta</name>
    <dbReference type="NCBI Taxonomy" id="568900"/>
    <lineage>
        <taxon>Eukaryota</taxon>
        <taxon>Sar</taxon>
        <taxon>Stramenopiles</taxon>
        <taxon>Ochrophyta</taxon>
        <taxon>Bacillariophyta</taxon>
        <taxon>Bacillariophyceae</taxon>
        <taxon>Bacillariophycidae</taxon>
        <taxon>Naviculales</taxon>
        <taxon>Naviculaceae</taxon>
        <taxon>Seminavis</taxon>
    </lineage>
</organism>
<protein>
    <submittedName>
        <fullName evidence="3">Uncharacterized protein</fullName>
    </submittedName>
</protein>
<dbReference type="EMBL" id="CAICTM010000387">
    <property type="protein sequence ID" value="CAB9509402.1"/>
    <property type="molecule type" value="Genomic_DNA"/>
</dbReference>
<evidence type="ECO:0000313" key="3">
    <source>
        <dbReference type="EMBL" id="CAB9509402.1"/>
    </source>
</evidence>
<proteinExistence type="predicted"/>
<dbReference type="Proteomes" id="UP001153069">
    <property type="component" value="Unassembled WGS sequence"/>
</dbReference>
<dbReference type="AlphaFoldDB" id="A0A9N8DUU2"/>
<evidence type="ECO:0000256" key="1">
    <source>
        <dbReference type="SAM" id="MobiDB-lite"/>
    </source>
</evidence>
<feature type="transmembrane region" description="Helical" evidence="2">
    <location>
        <begin position="307"/>
        <end position="328"/>
    </location>
</feature>